<dbReference type="Gene3D" id="3.30.70.270">
    <property type="match status" value="1"/>
</dbReference>
<protein>
    <submittedName>
        <fullName evidence="1">Uncharacterized protein</fullName>
    </submittedName>
</protein>
<comment type="caution">
    <text evidence="1">The sequence shown here is derived from an EMBL/GenBank/DDBJ whole genome shotgun (WGS) entry which is preliminary data.</text>
</comment>
<dbReference type="EMBL" id="CACRXK020008239">
    <property type="protein sequence ID" value="CAB4014294.1"/>
    <property type="molecule type" value="Genomic_DNA"/>
</dbReference>
<dbReference type="PANTHER" id="PTHR37984">
    <property type="entry name" value="PROTEIN CBG26694"/>
    <property type="match status" value="1"/>
</dbReference>
<organism evidence="1 2">
    <name type="scientific">Paramuricea clavata</name>
    <name type="common">Red gorgonian</name>
    <name type="synonym">Violescent sea-whip</name>
    <dbReference type="NCBI Taxonomy" id="317549"/>
    <lineage>
        <taxon>Eukaryota</taxon>
        <taxon>Metazoa</taxon>
        <taxon>Cnidaria</taxon>
        <taxon>Anthozoa</taxon>
        <taxon>Octocorallia</taxon>
        <taxon>Malacalcyonacea</taxon>
        <taxon>Plexauridae</taxon>
        <taxon>Paramuricea</taxon>
    </lineage>
</organism>
<dbReference type="Proteomes" id="UP001152795">
    <property type="component" value="Unassembled WGS sequence"/>
</dbReference>
<keyword evidence="2" id="KW-1185">Reference proteome</keyword>
<dbReference type="PANTHER" id="PTHR37984:SF5">
    <property type="entry name" value="PROTEIN NYNRIN-LIKE"/>
    <property type="match status" value="1"/>
</dbReference>
<dbReference type="InterPro" id="IPR043502">
    <property type="entry name" value="DNA/RNA_pol_sf"/>
</dbReference>
<sequence>MSEPLHFNPREETSTVSNVRTDHGCAKSMLSEIGVDLSKNELNSFQSKQLEKLILSYSDIFSKNKRDLGKCKPGVKHQIHLKQKAFPVKQPLRRIPFGYRERNDLKTMLNMMASLRNRHQNGKVNITSGYCQLEIADADKYKTFGLAGVPGTFQSVIEDMMIRDSGFKLSGKKCQFASSFVKFPGHVIDKSGARPLPEKMEIICNWKAPENETELRRFSGVCTFWRRFVKDFAKVSVPLHNLLKQPEFML</sequence>
<dbReference type="AlphaFoldDB" id="A0A6S7I6X9"/>
<proteinExistence type="predicted"/>
<dbReference type="SUPFAM" id="SSF56672">
    <property type="entry name" value="DNA/RNA polymerases"/>
    <property type="match status" value="1"/>
</dbReference>
<evidence type="ECO:0000313" key="2">
    <source>
        <dbReference type="Proteomes" id="UP001152795"/>
    </source>
</evidence>
<accession>A0A6S7I6X9</accession>
<dbReference type="InterPro" id="IPR043128">
    <property type="entry name" value="Rev_trsase/Diguanyl_cyclase"/>
</dbReference>
<reference evidence="1" key="1">
    <citation type="submission" date="2020-04" db="EMBL/GenBank/DDBJ databases">
        <authorList>
            <person name="Alioto T."/>
            <person name="Alioto T."/>
            <person name="Gomez Garrido J."/>
        </authorList>
    </citation>
    <scope>NUCLEOTIDE SEQUENCE</scope>
    <source>
        <strain evidence="1">A484AB</strain>
    </source>
</reference>
<evidence type="ECO:0000313" key="1">
    <source>
        <dbReference type="EMBL" id="CAB4014294.1"/>
    </source>
</evidence>
<gene>
    <name evidence="1" type="ORF">PACLA_8A045814</name>
</gene>
<dbReference type="OrthoDB" id="8948897at2759"/>
<name>A0A6S7I6X9_PARCT</name>
<dbReference type="InterPro" id="IPR050951">
    <property type="entry name" value="Retrovirus_Pol_polyprotein"/>
</dbReference>